<evidence type="ECO:0000259" key="4">
    <source>
        <dbReference type="PROSITE" id="PS50110"/>
    </source>
</evidence>
<sequence>MKLPYILIIDDDIQVLRAIQRDIRNEYRNEYKVAATESAIEALEVIKELKLKNEMVALFISDQRMPEMEGIAFLEKANEIFPEAKKVLLTAYSDIDAAIKAINNVKLDYYLQKPWYPPKEKLFPVVNDLLYEWQAIYKPDQEAIRIIGFQWSPKSHRLKEFLSGNLVPYIWMDIENNAEAEKYLISANVSKSDLPLVILKDGYVMSDPTLPELAARVGLHQKATKEMYDVLIIGAGPAGLAASVYGSCEGLKTVLIERSNPGGQASSSARIENYLGFPTGLSGAELSRRAITQTLRFGTEILTPQEVKKITIKDGYKITELMDGSQIHSKAIVIATGVTYKKLEIPGLEAFTGSGVYYGAASVEAYACRNEIIYIVGGGNSACQAAMYMCKFASEVNIIIRRGALSQTAANYLVENISHTSNIHVITNTDVIACSGTSILQNITLKNVTTGEEKTVPTKALFIYIGHKPSTDWLDDLVLKNEKGYIFCGSDLLKDKSFNSLWKLNREPFMSETSVPGIFASGDVRFGAITGISSAVGEGSMAIRFVRKYLQEM</sequence>
<dbReference type="InterPro" id="IPR001789">
    <property type="entry name" value="Sig_transdc_resp-reg_receiver"/>
</dbReference>
<gene>
    <name evidence="5" type="ORF">OCK74_26520</name>
</gene>
<dbReference type="InterPro" id="IPR036188">
    <property type="entry name" value="FAD/NAD-bd_sf"/>
</dbReference>
<dbReference type="SUPFAM" id="SSF51905">
    <property type="entry name" value="FAD/NAD(P)-binding domain"/>
    <property type="match status" value="1"/>
</dbReference>
<evidence type="ECO:0000313" key="5">
    <source>
        <dbReference type="EMBL" id="MCU7552702.1"/>
    </source>
</evidence>
<dbReference type="Proteomes" id="UP001155483">
    <property type="component" value="Unassembled WGS sequence"/>
</dbReference>
<protein>
    <submittedName>
        <fullName evidence="5">FAD-dependent oxidoreductase</fullName>
    </submittedName>
</protein>
<dbReference type="SUPFAM" id="SSF52172">
    <property type="entry name" value="CheY-like"/>
    <property type="match status" value="1"/>
</dbReference>
<evidence type="ECO:0000256" key="1">
    <source>
        <dbReference type="ARBA" id="ARBA00022630"/>
    </source>
</evidence>
<proteinExistence type="predicted"/>
<keyword evidence="1" id="KW-0285">Flavoprotein</keyword>
<dbReference type="EMBL" id="JAOTIF010000042">
    <property type="protein sequence ID" value="MCU7552702.1"/>
    <property type="molecule type" value="Genomic_DNA"/>
</dbReference>
<dbReference type="Pfam" id="PF00072">
    <property type="entry name" value="Response_reg"/>
    <property type="match status" value="1"/>
</dbReference>
<dbReference type="Gene3D" id="3.40.50.2300">
    <property type="match status" value="1"/>
</dbReference>
<evidence type="ECO:0000313" key="6">
    <source>
        <dbReference type="Proteomes" id="UP001155483"/>
    </source>
</evidence>
<feature type="domain" description="Response regulatory" evidence="4">
    <location>
        <begin position="5"/>
        <end position="128"/>
    </location>
</feature>
<dbReference type="PANTHER" id="PTHR48105">
    <property type="entry name" value="THIOREDOXIN REDUCTASE 1-RELATED-RELATED"/>
    <property type="match status" value="1"/>
</dbReference>
<evidence type="ECO:0000256" key="3">
    <source>
        <dbReference type="PROSITE-ProRule" id="PRU00169"/>
    </source>
</evidence>
<keyword evidence="3" id="KW-0597">Phosphoprotein</keyword>
<dbReference type="RefSeq" id="WP_279300140.1">
    <property type="nucleotide sequence ID" value="NZ_JAOTIF010000042.1"/>
</dbReference>
<reference evidence="5" key="1">
    <citation type="submission" date="2022-09" db="EMBL/GenBank/DDBJ databases">
        <authorList>
            <person name="Yuan C."/>
            <person name="Ke Z."/>
        </authorList>
    </citation>
    <scope>NUCLEOTIDE SEQUENCE</scope>
    <source>
        <strain evidence="5">LB-8</strain>
    </source>
</reference>
<dbReference type="PRINTS" id="PR00469">
    <property type="entry name" value="PNDRDTASEII"/>
</dbReference>
<dbReference type="PRINTS" id="PR00368">
    <property type="entry name" value="FADPNR"/>
</dbReference>
<reference evidence="5" key="2">
    <citation type="submission" date="2023-04" db="EMBL/GenBank/DDBJ databases">
        <title>Paracnuella aquatica gen. nov., sp. nov., a member of the family Chitinophagaceae isolated from a hot spring.</title>
        <authorList>
            <person name="Wang C."/>
        </authorList>
    </citation>
    <scope>NUCLEOTIDE SEQUENCE</scope>
    <source>
        <strain evidence="5">LB-8</strain>
    </source>
</reference>
<evidence type="ECO:0000256" key="2">
    <source>
        <dbReference type="ARBA" id="ARBA00023002"/>
    </source>
</evidence>
<feature type="modified residue" description="4-aspartylphosphate" evidence="3">
    <location>
        <position position="62"/>
    </location>
</feature>
<keyword evidence="2" id="KW-0560">Oxidoreductase</keyword>
<dbReference type="InterPro" id="IPR023753">
    <property type="entry name" value="FAD/NAD-binding_dom"/>
</dbReference>
<organism evidence="5 6">
    <name type="scientific">Paraflavisolibacter caeni</name>
    <dbReference type="NCBI Taxonomy" id="2982496"/>
    <lineage>
        <taxon>Bacteria</taxon>
        <taxon>Pseudomonadati</taxon>
        <taxon>Bacteroidota</taxon>
        <taxon>Chitinophagia</taxon>
        <taxon>Chitinophagales</taxon>
        <taxon>Chitinophagaceae</taxon>
        <taxon>Paraflavisolibacter</taxon>
    </lineage>
</organism>
<dbReference type="Gene3D" id="3.40.30.10">
    <property type="entry name" value="Glutaredoxin"/>
    <property type="match status" value="1"/>
</dbReference>
<keyword evidence="6" id="KW-1185">Reference proteome</keyword>
<name>A0A9X2Y1A6_9BACT</name>
<dbReference type="GO" id="GO:0016491">
    <property type="term" value="F:oxidoreductase activity"/>
    <property type="evidence" value="ECO:0007669"/>
    <property type="project" value="UniProtKB-KW"/>
</dbReference>
<accession>A0A9X2Y1A6</accession>
<dbReference type="PROSITE" id="PS50110">
    <property type="entry name" value="RESPONSE_REGULATORY"/>
    <property type="match status" value="1"/>
</dbReference>
<dbReference type="SMART" id="SM00448">
    <property type="entry name" value="REC"/>
    <property type="match status" value="1"/>
</dbReference>
<dbReference type="GO" id="GO:0000160">
    <property type="term" value="P:phosphorelay signal transduction system"/>
    <property type="evidence" value="ECO:0007669"/>
    <property type="project" value="InterPro"/>
</dbReference>
<dbReference type="InterPro" id="IPR011006">
    <property type="entry name" value="CheY-like_superfamily"/>
</dbReference>
<comment type="caution">
    <text evidence="5">The sequence shown here is derived from an EMBL/GenBank/DDBJ whole genome shotgun (WGS) entry which is preliminary data.</text>
</comment>
<dbReference type="AlphaFoldDB" id="A0A9X2Y1A6"/>
<dbReference type="InterPro" id="IPR050097">
    <property type="entry name" value="Ferredoxin-NADP_redctase_2"/>
</dbReference>
<dbReference type="Pfam" id="PF07992">
    <property type="entry name" value="Pyr_redox_2"/>
    <property type="match status" value="1"/>
</dbReference>
<dbReference type="Gene3D" id="3.50.50.60">
    <property type="entry name" value="FAD/NAD(P)-binding domain"/>
    <property type="match status" value="2"/>
</dbReference>